<dbReference type="OMA" id="GYFYVMK"/>
<dbReference type="AlphaFoldDB" id="A0A177DTU5"/>
<feature type="domain" description="DUF7719" evidence="3">
    <location>
        <begin position="159"/>
        <end position="225"/>
    </location>
</feature>
<accession>A0A177DTU5</accession>
<feature type="transmembrane region" description="Helical" evidence="2">
    <location>
        <begin position="157"/>
        <end position="175"/>
    </location>
</feature>
<feature type="compositionally biased region" description="Polar residues" evidence="1">
    <location>
        <begin position="16"/>
        <end position="30"/>
    </location>
</feature>
<dbReference type="InterPro" id="IPR056136">
    <property type="entry name" value="DUF7719"/>
</dbReference>
<dbReference type="KEGG" id="aalt:CC77DRAFT_696739"/>
<dbReference type="Proteomes" id="UP000077248">
    <property type="component" value="Unassembled WGS sequence"/>
</dbReference>
<evidence type="ECO:0000313" key="4">
    <source>
        <dbReference type="EMBL" id="OAG23143.1"/>
    </source>
</evidence>
<sequence length="227" mass="25313">MSTGNRKERRAKESNATRSGAATGFQPTNEIDQDGVEMILKHPDFSKPTGKTLFDLAEERQRELDKANGRTRVVKVPVSSASASADDGPPIGPLGDSILYSVSMAALHLTLDVLVYSQYREDILWNEIMWRALTAWPVFFLAVYLTHVDFSYRFPILRDATFFGGSVVAGCYLVYSGNKHGYFYVMKSAPPIGTLWIWSVVEMSLPFAATSAAAVLGYIWWNGFDFF</sequence>
<gene>
    <name evidence="4" type="ORF">CC77DRAFT_696739</name>
</gene>
<evidence type="ECO:0000259" key="3">
    <source>
        <dbReference type="Pfam" id="PF24841"/>
    </source>
</evidence>
<dbReference type="PANTHER" id="PTHR37846:SF1">
    <property type="entry name" value="DEACETYLASE-LIKE PROTEIN"/>
    <property type="match status" value="1"/>
</dbReference>
<protein>
    <recommendedName>
        <fullName evidence="3">DUF7719 domain-containing protein</fullName>
    </recommendedName>
</protein>
<feature type="region of interest" description="Disordered" evidence="1">
    <location>
        <begin position="1"/>
        <end position="33"/>
    </location>
</feature>
<dbReference type="GeneID" id="29118393"/>
<dbReference type="Pfam" id="PF24841">
    <property type="entry name" value="DUF7719"/>
    <property type="match status" value="1"/>
</dbReference>
<name>A0A177DTU5_ALTAL</name>
<feature type="transmembrane region" description="Helical" evidence="2">
    <location>
        <begin position="195"/>
        <end position="221"/>
    </location>
</feature>
<proteinExistence type="predicted"/>
<reference evidence="4 5" key="1">
    <citation type="submission" date="2016-05" db="EMBL/GenBank/DDBJ databases">
        <title>Comparative analysis of secretome profiles of manganese(II)-oxidizing ascomycete fungi.</title>
        <authorList>
            <consortium name="DOE Joint Genome Institute"/>
            <person name="Zeiner C.A."/>
            <person name="Purvine S.O."/>
            <person name="Zink E.M."/>
            <person name="Wu S."/>
            <person name="Pasa-Tolic L."/>
            <person name="Chaput D.L."/>
            <person name="Haridas S."/>
            <person name="Grigoriev I.V."/>
            <person name="Santelli C.M."/>
            <person name="Hansel C.M."/>
        </authorList>
    </citation>
    <scope>NUCLEOTIDE SEQUENCE [LARGE SCALE GENOMIC DNA]</scope>
    <source>
        <strain evidence="4 5">SRC1lrK2f</strain>
    </source>
</reference>
<keyword evidence="5" id="KW-1185">Reference proteome</keyword>
<evidence type="ECO:0000256" key="1">
    <source>
        <dbReference type="SAM" id="MobiDB-lite"/>
    </source>
</evidence>
<dbReference type="RefSeq" id="XP_018388564.1">
    <property type="nucleotide sequence ID" value="XM_018532799.1"/>
</dbReference>
<evidence type="ECO:0000256" key="2">
    <source>
        <dbReference type="SAM" id="Phobius"/>
    </source>
</evidence>
<evidence type="ECO:0000313" key="5">
    <source>
        <dbReference type="Proteomes" id="UP000077248"/>
    </source>
</evidence>
<keyword evidence="2" id="KW-1133">Transmembrane helix</keyword>
<dbReference type="PANTHER" id="PTHR37846">
    <property type="entry name" value="YALI0B21296P"/>
    <property type="match status" value="1"/>
</dbReference>
<dbReference type="VEuPathDB" id="FungiDB:CC77DRAFT_696739"/>
<feature type="transmembrane region" description="Helical" evidence="2">
    <location>
        <begin position="128"/>
        <end position="145"/>
    </location>
</feature>
<organism evidence="4 5">
    <name type="scientific">Alternaria alternata</name>
    <name type="common">Alternaria rot fungus</name>
    <name type="synonym">Torula alternata</name>
    <dbReference type="NCBI Taxonomy" id="5599"/>
    <lineage>
        <taxon>Eukaryota</taxon>
        <taxon>Fungi</taxon>
        <taxon>Dikarya</taxon>
        <taxon>Ascomycota</taxon>
        <taxon>Pezizomycotina</taxon>
        <taxon>Dothideomycetes</taxon>
        <taxon>Pleosporomycetidae</taxon>
        <taxon>Pleosporales</taxon>
        <taxon>Pleosporineae</taxon>
        <taxon>Pleosporaceae</taxon>
        <taxon>Alternaria</taxon>
        <taxon>Alternaria sect. Alternaria</taxon>
        <taxon>Alternaria alternata complex</taxon>
    </lineage>
</organism>
<dbReference type="EMBL" id="KV441473">
    <property type="protein sequence ID" value="OAG23143.1"/>
    <property type="molecule type" value="Genomic_DNA"/>
</dbReference>
<keyword evidence="2" id="KW-0472">Membrane</keyword>
<keyword evidence="2" id="KW-0812">Transmembrane</keyword>